<evidence type="ECO:0000313" key="2">
    <source>
        <dbReference type="EMBL" id="GGQ33280.1"/>
    </source>
</evidence>
<dbReference type="EMBL" id="BMQJ01000033">
    <property type="protein sequence ID" value="GGQ33280.1"/>
    <property type="molecule type" value="Genomic_DNA"/>
</dbReference>
<name>A0ABQ2RKU7_9ACTN</name>
<reference evidence="3" key="1">
    <citation type="journal article" date="2019" name="Int. J. Syst. Evol. Microbiol.">
        <title>The Global Catalogue of Microorganisms (GCM) 10K type strain sequencing project: providing services to taxonomists for standard genome sequencing and annotation.</title>
        <authorList>
            <consortium name="The Broad Institute Genomics Platform"/>
            <consortium name="The Broad Institute Genome Sequencing Center for Infectious Disease"/>
            <person name="Wu L."/>
            <person name="Ma J."/>
        </authorList>
    </citation>
    <scope>NUCLEOTIDE SEQUENCE [LARGE SCALE GENOMIC DNA]</scope>
    <source>
        <strain evidence="3">JCM 3115</strain>
    </source>
</reference>
<gene>
    <name evidence="2" type="ORF">GCM10010140_74160</name>
</gene>
<organism evidence="2 3">
    <name type="scientific">Streptosporangium pseudovulgare</name>
    <dbReference type="NCBI Taxonomy" id="35765"/>
    <lineage>
        <taxon>Bacteria</taxon>
        <taxon>Bacillati</taxon>
        <taxon>Actinomycetota</taxon>
        <taxon>Actinomycetes</taxon>
        <taxon>Streptosporangiales</taxon>
        <taxon>Streptosporangiaceae</taxon>
        <taxon>Streptosporangium</taxon>
    </lineage>
</organism>
<accession>A0ABQ2RKU7</accession>
<evidence type="ECO:0000313" key="3">
    <source>
        <dbReference type="Proteomes" id="UP000611554"/>
    </source>
</evidence>
<keyword evidence="3" id="KW-1185">Reference proteome</keyword>
<comment type="caution">
    <text evidence="2">The sequence shown here is derived from an EMBL/GenBank/DDBJ whole genome shotgun (WGS) entry which is preliminary data.</text>
</comment>
<sequence>MERGACDGEVRHGNEVRPRRLSRPLAATMGRVKRVEAAGVAVELAEVEQARQSVEEELERAGVEGGPLGVAEADELVGKATRLGRHLAMLGPDFPPDVVVDRSGERPVVRSPVAEVLRGVSPRTCFVDH</sequence>
<protein>
    <submittedName>
        <fullName evidence="2">Uncharacterized protein</fullName>
    </submittedName>
</protein>
<keyword evidence="1" id="KW-0175">Coiled coil</keyword>
<evidence type="ECO:0000256" key="1">
    <source>
        <dbReference type="SAM" id="Coils"/>
    </source>
</evidence>
<feature type="coiled-coil region" evidence="1">
    <location>
        <begin position="37"/>
        <end position="64"/>
    </location>
</feature>
<proteinExistence type="predicted"/>
<dbReference type="Proteomes" id="UP000611554">
    <property type="component" value="Unassembled WGS sequence"/>
</dbReference>